<keyword evidence="1" id="KW-0472">Membrane</keyword>
<accession>A0ABP0FTW3</accession>
<feature type="transmembrane region" description="Helical" evidence="1">
    <location>
        <begin position="16"/>
        <end position="38"/>
    </location>
</feature>
<reference evidence="2 3" key="1">
    <citation type="submission" date="2024-02" db="EMBL/GenBank/DDBJ databases">
        <authorList>
            <person name="Daric V."/>
            <person name="Darras S."/>
        </authorList>
    </citation>
    <scope>NUCLEOTIDE SEQUENCE [LARGE SCALE GENOMIC DNA]</scope>
</reference>
<protein>
    <submittedName>
        <fullName evidence="2">Uncharacterized protein</fullName>
    </submittedName>
</protein>
<feature type="transmembrane region" description="Helical" evidence="1">
    <location>
        <begin position="184"/>
        <end position="209"/>
    </location>
</feature>
<evidence type="ECO:0000313" key="3">
    <source>
        <dbReference type="Proteomes" id="UP001642483"/>
    </source>
</evidence>
<dbReference type="EMBL" id="CAWYQH010000096">
    <property type="protein sequence ID" value="CAK8683047.1"/>
    <property type="molecule type" value="Genomic_DNA"/>
</dbReference>
<comment type="caution">
    <text evidence="2">The sequence shown here is derived from an EMBL/GenBank/DDBJ whole genome shotgun (WGS) entry which is preliminary data.</text>
</comment>
<evidence type="ECO:0000256" key="1">
    <source>
        <dbReference type="SAM" id="Phobius"/>
    </source>
</evidence>
<name>A0ABP0FTW3_CLALP</name>
<feature type="transmembrane region" description="Helical" evidence="1">
    <location>
        <begin position="230"/>
        <end position="251"/>
    </location>
</feature>
<feature type="transmembrane region" description="Helical" evidence="1">
    <location>
        <begin position="257"/>
        <end position="278"/>
    </location>
</feature>
<evidence type="ECO:0000313" key="2">
    <source>
        <dbReference type="EMBL" id="CAK8683047.1"/>
    </source>
</evidence>
<gene>
    <name evidence="2" type="ORF">CVLEPA_LOCUS14161</name>
</gene>
<feature type="transmembrane region" description="Helical" evidence="1">
    <location>
        <begin position="59"/>
        <end position="78"/>
    </location>
</feature>
<dbReference type="PROSITE" id="PS51257">
    <property type="entry name" value="PROKAR_LIPOPROTEIN"/>
    <property type="match status" value="1"/>
</dbReference>
<sequence length="337" mass="38234">MRNSTANNTALTEGVFQFWVASMAFASASCGLCSYITVSLCHYVRTIQVSAKRRRKKPSIIFDIFLIVNAVTVLTYNVSELPLLTAQQAPFCEIQSKVKTACGALLYAFVYFSLWLRIYKLFYSNKCTMTVTNGVSRFLSRAALLIFLTSVVVAAWKFLSAPPYQTTINGCIKLKSQQVTSLKWGFLLGTTVTFEILLLYLLVYPLILHRRRMEIHGFDVAKIIPLIRKAFIVSLICIISDGATVLFAMVTEQPHGYLRHIVYGCNMLTNLLASLYSFSHWKDRLWPWNLRTRTLRRFGDGRGGSLNSRYQSSFRIFLAKARRSSRKDSTTEAALNC</sequence>
<keyword evidence="1" id="KW-1133">Transmembrane helix</keyword>
<keyword evidence="3" id="KW-1185">Reference proteome</keyword>
<keyword evidence="1" id="KW-0812">Transmembrane</keyword>
<dbReference type="Proteomes" id="UP001642483">
    <property type="component" value="Unassembled WGS sequence"/>
</dbReference>
<feature type="transmembrane region" description="Helical" evidence="1">
    <location>
        <begin position="138"/>
        <end position="159"/>
    </location>
</feature>
<organism evidence="2 3">
    <name type="scientific">Clavelina lepadiformis</name>
    <name type="common">Light-bulb sea squirt</name>
    <name type="synonym">Ascidia lepadiformis</name>
    <dbReference type="NCBI Taxonomy" id="159417"/>
    <lineage>
        <taxon>Eukaryota</taxon>
        <taxon>Metazoa</taxon>
        <taxon>Chordata</taxon>
        <taxon>Tunicata</taxon>
        <taxon>Ascidiacea</taxon>
        <taxon>Aplousobranchia</taxon>
        <taxon>Clavelinidae</taxon>
        <taxon>Clavelina</taxon>
    </lineage>
</organism>
<feature type="transmembrane region" description="Helical" evidence="1">
    <location>
        <begin position="98"/>
        <end position="118"/>
    </location>
</feature>
<proteinExistence type="predicted"/>